<accession>A0A438CEW5</accession>
<gene>
    <name evidence="4" type="primary">RPS3C_5</name>
    <name evidence="4" type="ORF">CK203_112092</name>
</gene>
<name>A0A438CEW5_VITVI</name>
<dbReference type="EMBL" id="QGNW01002271">
    <property type="protein sequence ID" value="RVW21744.1"/>
    <property type="molecule type" value="Genomic_DNA"/>
</dbReference>
<proteinExistence type="inferred from homology"/>
<reference evidence="4 5" key="1">
    <citation type="journal article" date="2018" name="PLoS Genet.">
        <title>Population sequencing reveals clonal diversity and ancestral inbreeding in the grapevine cultivar Chardonnay.</title>
        <authorList>
            <person name="Roach M.J."/>
            <person name="Johnson D.L."/>
            <person name="Bohlmann J."/>
            <person name="van Vuuren H.J."/>
            <person name="Jones S.J."/>
            <person name="Pretorius I.S."/>
            <person name="Schmidt S.A."/>
            <person name="Borneman A.R."/>
        </authorList>
    </citation>
    <scope>NUCLEOTIDE SEQUENCE [LARGE SCALE GENOMIC DNA]</scope>
    <source>
        <strain evidence="5">cv. Chardonnay</strain>
        <tissue evidence="4">Leaf</tissue>
    </source>
</reference>
<organism evidence="4 5">
    <name type="scientific">Vitis vinifera</name>
    <name type="common">Grape</name>
    <dbReference type="NCBI Taxonomy" id="29760"/>
    <lineage>
        <taxon>Eukaryota</taxon>
        <taxon>Viridiplantae</taxon>
        <taxon>Streptophyta</taxon>
        <taxon>Embryophyta</taxon>
        <taxon>Tracheophyta</taxon>
        <taxon>Spermatophyta</taxon>
        <taxon>Magnoliopsida</taxon>
        <taxon>eudicotyledons</taxon>
        <taxon>Gunneridae</taxon>
        <taxon>Pentapetalae</taxon>
        <taxon>rosids</taxon>
        <taxon>Vitales</taxon>
        <taxon>Vitaceae</taxon>
        <taxon>Viteae</taxon>
        <taxon>Vitis</taxon>
    </lineage>
</organism>
<keyword evidence="2 4" id="KW-0689">Ribosomal protein</keyword>
<evidence type="ECO:0000313" key="4">
    <source>
        <dbReference type="EMBL" id="RVW21744.1"/>
    </source>
</evidence>
<evidence type="ECO:0000256" key="3">
    <source>
        <dbReference type="ARBA" id="ARBA00023274"/>
    </source>
</evidence>
<dbReference type="Gene3D" id="3.30.1140.32">
    <property type="entry name" value="Ribosomal protein S3, C-terminal domain"/>
    <property type="match status" value="1"/>
</dbReference>
<evidence type="ECO:0000256" key="1">
    <source>
        <dbReference type="ARBA" id="ARBA00010761"/>
    </source>
</evidence>
<evidence type="ECO:0000256" key="2">
    <source>
        <dbReference type="ARBA" id="ARBA00022980"/>
    </source>
</evidence>
<protein>
    <submittedName>
        <fullName evidence="4">40S ribosomal protein S3-3</fullName>
    </submittedName>
</protein>
<sequence>MYMESNALDNVNARLYVDKTVACISRNYCLKGNSGYQMQHADGNSSPDRILWYLQKPPEEQAPCARSGVDLNASNMEKYTLWVLQLRDFCTEIIIHASDSECSLVEFYAEKVNNSVFYAIAQAESLRFKLLGGLAVQRAGYGVLSQPVKDYIDSVVRHVLLRRASLVSRSRSLFDWDPKGKQGPTTPLPDLVTI</sequence>
<dbReference type="AlphaFoldDB" id="A0A438CEW5"/>
<evidence type="ECO:0000313" key="5">
    <source>
        <dbReference type="Proteomes" id="UP000288805"/>
    </source>
</evidence>
<comment type="similarity">
    <text evidence="1">Belongs to the universal ribosomal protein uS3 family.</text>
</comment>
<dbReference type="InterPro" id="IPR036419">
    <property type="entry name" value="Ribosomal_S3_C_sf"/>
</dbReference>
<dbReference type="GO" id="GO:1990904">
    <property type="term" value="C:ribonucleoprotein complex"/>
    <property type="evidence" value="ECO:0007669"/>
    <property type="project" value="UniProtKB-KW"/>
</dbReference>
<comment type="caution">
    <text evidence="4">The sequence shown here is derived from an EMBL/GenBank/DDBJ whole genome shotgun (WGS) entry which is preliminary data.</text>
</comment>
<dbReference type="Proteomes" id="UP000288805">
    <property type="component" value="Unassembled WGS sequence"/>
</dbReference>
<keyword evidence="3" id="KW-0687">Ribonucleoprotein</keyword>
<dbReference type="GO" id="GO:0005840">
    <property type="term" value="C:ribosome"/>
    <property type="evidence" value="ECO:0007669"/>
    <property type="project" value="UniProtKB-KW"/>
</dbReference>